<keyword evidence="2" id="KW-1185">Reference proteome</keyword>
<proteinExistence type="predicted"/>
<accession>A0ABQ2EZM5</accession>
<reference evidence="2" key="1">
    <citation type="journal article" date="2019" name="Int. J. Syst. Evol. Microbiol.">
        <title>The Global Catalogue of Microorganisms (GCM) 10K type strain sequencing project: providing services to taxonomists for standard genome sequencing and annotation.</title>
        <authorList>
            <consortium name="The Broad Institute Genomics Platform"/>
            <consortium name="The Broad Institute Genome Sequencing Center for Infectious Disease"/>
            <person name="Wu L."/>
            <person name="Ma J."/>
        </authorList>
    </citation>
    <scope>NUCLEOTIDE SEQUENCE [LARGE SCALE GENOMIC DNA]</scope>
    <source>
        <strain evidence="2">JCM 30331</strain>
    </source>
</reference>
<dbReference type="EMBL" id="BMPP01000014">
    <property type="protein sequence ID" value="GGK34687.1"/>
    <property type="molecule type" value="Genomic_DNA"/>
</dbReference>
<evidence type="ECO:0000313" key="2">
    <source>
        <dbReference type="Proteomes" id="UP000647587"/>
    </source>
</evidence>
<name>A0ABQ2EZM5_9DEIO</name>
<dbReference type="RefSeq" id="WP_189010373.1">
    <property type="nucleotide sequence ID" value="NZ_BMPP01000014.1"/>
</dbReference>
<dbReference type="Proteomes" id="UP000647587">
    <property type="component" value="Unassembled WGS sequence"/>
</dbReference>
<organism evidence="1 2">
    <name type="scientific">Deinococcus malanensis</name>
    <dbReference type="NCBI Taxonomy" id="1706855"/>
    <lineage>
        <taxon>Bacteria</taxon>
        <taxon>Thermotogati</taxon>
        <taxon>Deinococcota</taxon>
        <taxon>Deinococci</taxon>
        <taxon>Deinococcales</taxon>
        <taxon>Deinococcaceae</taxon>
        <taxon>Deinococcus</taxon>
    </lineage>
</organism>
<sequence length="238" mass="27203">MSTLKGPIEGLYAVFAHEPRPVVVEGCTNCCISEEELVTLVLKPREQLSAEELRSYASNAPDTVGAEADFRYFLPSLLELAATGELEWPDRPWVVRRLRMVPWHARWSLQEQNAVRAYLRAWWSDTTTENVETEDLDEVLATLSLVDTLEEFPHYLHSWLESGRTGRSRLARFITDHSMQLALGKHWNTWASREAVPVLNHWLHSGIPLQALLKEFEQDPDAPEAEQFLEAAALLESR</sequence>
<comment type="caution">
    <text evidence="1">The sequence shown here is derived from an EMBL/GenBank/DDBJ whole genome shotgun (WGS) entry which is preliminary data.</text>
</comment>
<gene>
    <name evidence="1" type="ORF">GCM10008955_30830</name>
</gene>
<evidence type="ECO:0000313" key="1">
    <source>
        <dbReference type="EMBL" id="GGK34687.1"/>
    </source>
</evidence>
<protein>
    <submittedName>
        <fullName evidence="1">Uncharacterized protein</fullName>
    </submittedName>
</protein>